<dbReference type="FunFam" id="3.30.70.860:FF:000004">
    <property type="entry name" value="UPF0234 protein AWC22_11905"/>
    <property type="match status" value="1"/>
</dbReference>
<dbReference type="HAMAP" id="MF_00632">
    <property type="entry name" value="UPF0234"/>
    <property type="match status" value="1"/>
</dbReference>
<dbReference type="PANTHER" id="PTHR30476:SF0">
    <property type="entry name" value="UPF0234 PROTEIN YAJQ"/>
    <property type="match status" value="1"/>
</dbReference>
<dbReference type="Gene3D" id="3.30.70.990">
    <property type="entry name" value="YajQ-like, domain 2"/>
    <property type="match status" value="1"/>
</dbReference>
<dbReference type="InterPro" id="IPR036183">
    <property type="entry name" value="YajQ-like_sf"/>
</dbReference>
<evidence type="ECO:0000256" key="1">
    <source>
        <dbReference type="ARBA" id="ARBA00022741"/>
    </source>
</evidence>
<dbReference type="CDD" id="cd11740">
    <property type="entry name" value="YajQ_like"/>
    <property type="match status" value="1"/>
</dbReference>
<dbReference type="GO" id="GO:0000166">
    <property type="term" value="F:nucleotide binding"/>
    <property type="evidence" value="ECO:0007669"/>
    <property type="project" value="UniProtKB-UniRule"/>
</dbReference>
<evidence type="ECO:0000256" key="2">
    <source>
        <dbReference type="ARBA" id="ARBA00093450"/>
    </source>
</evidence>
<accession>A0A6N7EI02</accession>
<evidence type="ECO:0000256" key="3">
    <source>
        <dbReference type="HAMAP-Rule" id="MF_00632"/>
    </source>
</evidence>
<dbReference type="GO" id="GO:0005829">
    <property type="term" value="C:cytosol"/>
    <property type="evidence" value="ECO:0007669"/>
    <property type="project" value="TreeGrafter"/>
</dbReference>
<dbReference type="Pfam" id="PF04461">
    <property type="entry name" value="YajQ"/>
    <property type="match status" value="1"/>
</dbReference>
<dbReference type="SUPFAM" id="SSF89963">
    <property type="entry name" value="YajQ-like"/>
    <property type="match status" value="2"/>
</dbReference>
<reference evidence="4 5" key="1">
    <citation type="submission" date="2019-10" db="EMBL/GenBank/DDBJ databases">
        <title>Georgenia wutianyii sp. nov. and Georgenia yuyongxinii sp. nov. isolated from plateau pika (Ochotona curzoniae) in the Qinghai-Tibet plateau of China.</title>
        <authorList>
            <person name="Tian Z."/>
        </authorList>
    </citation>
    <scope>NUCLEOTIDE SEQUENCE [LARGE SCALE GENOMIC DNA]</scope>
    <source>
        <strain evidence="4 5">JCM 19765</strain>
    </source>
</reference>
<sequence length="179" mass="19277">MMVTAPSTPTRGEPVADSSFDIVSKVDRQEVDNAVNQAAKEISQRYDFKNVGASVSLSGDVVTMAANSEERVKAVLDVLQTKLIRRGVSLKALDLGDGEPKPSGKEYRLAGSLKEGLSQESAKKITKLIRDEGPKGVKSQITGDEVRVSSKSRDDLQAVIALLKGADDIDAALQFINYR</sequence>
<dbReference type="InterPro" id="IPR035571">
    <property type="entry name" value="UPF0234-like_C"/>
</dbReference>
<gene>
    <name evidence="4" type="ORF">GB881_12040</name>
</gene>
<protein>
    <recommendedName>
        <fullName evidence="3">Nucleotide-binding protein GB881_12040</fullName>
    </recommendedName>
</protein>
<dbReference type="OrthoDB" id="9801447at2"/>
<evidence type="ECO:0000313" key="5">
    <source>
        <dbReference type="Proteomes" id="UP000437709"/>
    </source>
</evidence>
<dbReference type="Proteomes" id="UP000437709">
    <property type="component" value="Unassembled WGS sequence"/>
</dbReference>
<name>A0A6N7EI02_9MICO</name>
<dbReference type="Gene3D" id="3.30.70.860">
    <property type="match status" value="1"/>
</dbReference>
<dbReference type="InterPro" id="IPR007551">
    <property type="entry name" value="YajQ/Smlt4090-like"/>
</dbReference>
<evidence type="ECO:0000313" key="4">
    <source>
        <dbReference type="EMBL" id="MPV37759.1"/>
    </source>
</evidence>
<dbReference type="InterPro" id="IPR035570">
    <property type="entry name" value="UPF0234_N"/>
</dbReference>
<keyword evidence="5" id="KW-1185">Reference proteome</keyword>
<organism evidence="4 5">
    <name type="scientific">Georgenia subflava</name>
    <dbReference type="NCBI Taxonomy" id="1622177"/>
    <lineage>
        <taxon>Bacteria</taxon>
        <taxon>Bacillati</taxon>
        <taxon>Actinomycetota</taxon>
        <taxon>Actinomycetes</taxon>
        <taxon>Micrococcales</taxon>
        <taxon>Bogoriellaceae</taxon>
        <taxon>Georgenia</taxon>
    </lineage>
</organism>
<comment type="function">
    <text evidence="3">Nucleotide-binding protein.</text>
</comment>
<comment type="caution">
    <text evidence="4">The sequence shown here is derived from an EMBL/GenBank/DDBJ whole genome shotgun (WGS) entry which is preliminary data.</text>
</comment>
<dbReference type="EMBL" id="WHPC01000048">
    <property type="protein sequence ID" value="MPV37759.1"/>
    <property type="molecule type" value="Genomic_DNA"/>
</dbReference>
<proteinExistence type="inferred from homology"/>
<dbReference type="NCBIfam" id="NF003819">
    <property type="entry name" value="PRK05412.1"/>
    <property type="match status" value="1"/>
</dbReference>
<keyword evidence="1 3" id="KW-0547">Nucleotide-binding</keyword>
<comment type="similarity">
    <text evidence="2 3">Belongs to the YajQ family.</text>
</comment>
<dbReference type="PANTHER" id="PTHR30476">
    <property type="entry name" value="UPF0234 PROTEIN YAJQ"/>
    <property type="match status" value="1"/>
</dbReference>
<dbReference type="AlphaFoldDB" id="A0A6N7EI02"/>